<dbReference type="EMBL" id="CP048620">
    <property type="protein sequence ID" value="QPJ64609.1"/>
    <property type="molecule type" value="Genomic_DNA"/>
</dbReference>
<dbReference type="Proteomes" id="UP000594464">
    <property type="component" value="Chromosome"/>
</dbReference>
<evidence type="ECO:0000313" key="2">
    <source>
        <dbReference type="Proteomes" id="UP000594464"/>
    </source>
</evidence>
<organism evidence="1 2">
    <name type="scientific">Candidatus Nitrohelix vancouverensis</name>
    <dbReference type="NCBI Taxonomy" id="2705534"/>
    <lineage>
        <taxon>Bacteria</taxon>
        <taxon>Pseudomonadati</taxon>
        <taxon>Nitrospinota/Tectimicrobiota group</taxon>
        <taxon>Nitrospinota</taxon>
        <taxon>Nitrospinia</taxon>
        <taxon>Nitrospinales</taxon>
        <taxon>Nitrospinaceae</taxon>
        <taxon>Candidatus Nitrohelix</taxon>
    </lineage>
</organism>
<dbReference type="InterPro" id="IPR008309">
    <property type="entry name" value="YdbL"/>
</dbReference>
<dbReference type="AlphaFoldDB" id="A0A7T0G2S4"/>
<sequence>MEFFNQISEFKLHRAFGAGLFCLALSACGGPLVSVDVTVVDQKTALENQILGSYEEIGNDMLLLASVRSVDETGALKTVAEVPKDKRAAIQARQRQEFNQDDIAQFKKDACAGETAEGDLAFLDKTCANKDEQFLTFAKTIIAEENESRQVILERIIATNETFSVDDMPKVRKIFAGLNRDKAKPGEWIQLENGEWSVK</sequence>
<proteinExistence type="predicted"/>
<accession>A0A7T0G2S4</accession>
<protein>
    <submittedName>
        <fullName evidence="1">YdbL family protein</fullName>
    </submittedName>
</protein>
<evidence type="ECO:0000313" key="1">
    <source>
        <dbReference type="EMBL" id="QPJ64609.1"/>
    </source>
</evidence>
<gene>
    <name evidence="1" type="ORF">G3M78_04070</name>
</gene>
<dbReference type="Pfam" id="PF07027">
    <property type="entry name" value="DUF1318"/>
    <property type="match status" value="1"/>
</dbReference>
<name>A0A7T0G2S4_9BACT</name>
<dbReference type="KEGG" id="nva:G3M78_04070"/>
<reference evidence="2" key="1">
    <citation type="submission" date="2020-02" db="EMBL/GenBank/DDBJ databases">
        <title>Genomic and physiological characterization of two novel Nitrospinaceae genera.</title>
        <authorList>
            <person name="Mueller A.J."/>
            <person name="Jung M.-Y."/>
            <person name="Strachan C.R."/>
            <person name="Herbold C.W."/>
            <person name="Kirkegaard R.H."/>
            <person name="Daims H."/>
        </authorList>
    </citation>
    <scope>NUCLEOTIDE SEQUENCE [LARGE SCALE GENOMIC DNA]</scope>
</reference>